<dbReference type="Pfam" id="PF07291">
    <property type="entry name" value="MauE"/>
    <property type="match status" value="1"/>
</dbReference>
<dbReference type="GO" id="GO:0016020">
    <property type="term" value="C:membrane"/>
    <property type="evidence" value="ECO:0007669"/>
    <property type="project" value="UniProtKB-SubCell"/>
</dbReference>
<protein>
    <recommendedName>
        <fullName evidence="6">Methylamine utilisation protein MauE domain-containing protein</fullName>
    </recommendedName>
</protein>
<comment type="subcellular location">
    <subcellularLocation>
        <location evidence="1">Membrane</location>
        <topology evidence="1">Multi-pass membrane protein</topology>
    </subcellularLocation>
</comment>
<evidence type="ECO:0000256" key="5">
    <source>
        <dbReference type="SAM" id="Phobius"/>
    </source>
</evidence>
<reference evidence="7" key="1">
    <citation type="submission" date="2018-05" db="EMBL/GenBank/DDBJ databases">
        <authorList>
            <person name="Lanie J.A."/>
            <person name="Ng W.-L."/>
            <person name="Kazmierczak K.M."/>
            <person name="Andrzejewski T.M."/>
            <person name="Davidsen T.M."/>
            <person name="Wayne K.J."/>
            <person name="Tettelin H."/>
            <person name="Glass J.I."/>
            <person name="Rusch D."/>
            <person name="Podicherti R."/>
            <person name="Tsui H.-C.T."/>
            <person name="Winkler M.E."/>
        </authorList>
    </citation>
    <scope>NUCLEOTIDE SEQUENCE</scope>
</reference>
<evidence type="ECO:0000259" key="6">
    <source>
        <dbReference type="Pfam" id="PF07291"/>
    </source>
</evidence>
<feature type="domain" description="Methylamine utilisation protein MauE" evidence="6">
    <location>
        <begin position="1"/>
        <end position="135"/>
    </location>
</feature>
<feature type="transmembrane region" description="Helical" evidence="5">
    <location>
        <begin position="120"/>
        <end position="138"/>
    </location>
</feature>
<feature type="transmembrane region" description="Helical" evidence="5">
    <location>
        <begin position="7"/>
        <end position="28"/>
    </location>
</feature>
<keyword evidence="4 5" id="KW-0472">Membrane</keyword>
<evidence type="ECO:0000256" key="1">
    <source>
        <dbReference type="ARBA" id="ARBA00004141"/>
    </source>
</evidence>
<feature type="transmembrane region" description="Helical" evidence="5">
    <location>
        <begin position="48"/>
        <end position="71"/>
    </location>
</feature>
<keyword evidence="2 5" id="KW-0812">Transmembrane</keyword>
<dbReference type="EMBL" id="UINC01012443">
    <property type="protein sequence ID" value="SVA54348.1"/>
    <property type="molecule type" value="Genomic_DNA"/>
</dbReference>
<name>A0A381WQ66_9ZZZZ</name>
<organism evidence="7">
    <name type="scientific">marine metagenome</name>
    <dbReference type="NCBI Taxonomy" id="408172"/>
    <lineage>
        <taxon>unclassified sequences</taxon>
        <taxon>metagenomes</taxon>
        <taxon>ecological metagenomes</taxon>
    </lineage>
</organism>
<dbReference type="GO" id="GO:0030416">
    <property type="term" value="P:methylamine metabolic process"/>
    <property type="evidence" value="ECO:0007669"/>
    <property type="project" value="InterPro"/>
</dbReference>
<evidence type="ECO:0000313" key="7">
    <source>
        <dbReference type="EMBL" id="SVA54348.1"/>
    </source>
</evidence>
<gene>
    <name evidence="7" type="ORF">METZ01_LOCUS107202</name>
</gene>
<dbReference type="AlphaFoldDB" id="A0A381WQ66"/>
<feature type="non-terminal residue" evidence="7">
    <location>
        <position position="161"/>
    </location>
</feature>
<evidence type="ECO:0000256" key="2">
    <source>
        <dbReference type="ARBA" id="ARBA00022692"/>
    </source>
</evidence>
<keyword evidence="3 5" id="KW-1133">Transmembrane helix</keyword>
<feature type="transmembrane region" description="Helical" evidence="5">
    <location>
        <begin position="78"/>
        <end position="100"/>
    </location>
</feature>
<evidence type="ECO:0000256" key="4">
    <source>
        <dbReference type="ARBA" id="ARBA00023136"/>
    </source>
</evidence>
<dbReference type="InterPro" id="IPR009908">
    <property type="entry name" value="Methylamine_util_MauE"/>
</dbReference>
<sequence>MKILVNILRIFVGSLFIFSGLVKINDPIGFSFKLEEYFGPTVFDIDFLLPYTLALAIIIVILEVLLGLFLLIGFKPKLTIWVMLLMIIWFTFLTWYSAYYNKVTDCGCFGDAIPLTPWESFTKDVFLLSFILIIFYKIELIKPIINFKNQIIVSAISLIIC</sequence>
<proteinExistence type="predicted"/>
<evidence type="ECO:0000256" key="3">
    <source>
        <dbReference type="ARBA" id="ARBA00022989"/>
    </source>
</evidence>
<accession>A0A381WQ66</accession>